<reference evidence="4 5" key="1">
    <citation type="submission" date="2020-02" db="EMBL/GenBank/DDBJ databases">
        <title>Characterization of phylogenetic diversity of novel bifidobacterial species isolated in Czech ZOOs.</title>
        <authorList>
            <person name="Lugli G.A."/>
            <person name="Vera N.B."/>
            <person name="Ventura M."/>
        </authorList>
    </citation>
    <scope>NUCLEOTIDE SEQUENCE [LARGE SCALE GENOMIC DNA]</scope>
    <source>
        <strain evidence="4 5">DSM 109963</strain>
    </source>
</reference>
<dbReference type="Proteomes" id="UP000553756">
    <property type="component" value="Unassembled WGS sequence"/>
</dbReference>
<dbReference type="Gene3D" id="2.60.200.20">
    <property type="match status" value="1"/>
</dbReference>
<feature type="compositionally biased region" description="Pro residues" evidence="2">
    <location>
        <begin position="1"/>
        <end position="11"/>
    </location>
</feature>
<organism evidence="4 5">
    <name type="scientific">Bifidobacterium panos</name>
    <dbReference type="NCBI Taxonomy" id="2675321"/>
    <lineage>
        <taxon>Bacteria</taxon>
        <taxon>Bacillati</taxon>
        <taxon>Actinomycetota</taxon>
        <taxon>Actinomycetes</taxon>
        <taxon>Bifidobacteriales</taxon>
        <taxon>Bifidobacteriaceae</taxon>
        <taxon>Bifidobacterium</taxon>
    </lineage>
</organism>
<protein>
    <submittedName>
        <fullName evidence="4">FHA domain-containing protein</fullName>
    </submittedName>
</protein>
<gene>
    <name evidence="4" type="ORF">G1C94_0254</name>
</gene>
<dbReference type="InterPro" id="IPR000253">
    <property type="entry name" value="FHA_dom"/>
</dbReference>
<dbReference type="SUPFAM" id="SSF49879">
    <property type="entry name" value="SMAD/FHA domain"/>
    <property type="match status" value="1"/>
</dbReference>
<dbReference type="PROSITE" id="PS50006">
    <property type="entry name" value="FHA_DOMAIN"/>
    <property type="match status" value="1"/>
</dbReference>
<accession>A0ABX1SXM2</accession>
<evidence type="ECO:0000259" key="3">
    <source>
        <dbReference type="PROSITE" id="PS50006"/>
    </source>
</evidence>
<dbReference type="InterPro" id="IPR008984">
    <property type="entry name" value="SMAD_FHA_dom_sf"/>
</dbReference>
<evidence type="ECO:0000313" key="5">
    <source>
        <dbReference type="Proteomes" id="UP000553756"/>
    </source>
</evidence>
<sequence length="162" mass="17623">MNTLPFPPAPEPGWYADDFSATESAEDTEDTDAIESWDGTVLASSFTIRQPRTTYLLHNDATGQSITIDRSALLGRKPSETIPEGAKSITVEDPTHTISRNHAAISVDTDGQLWIEDYGSLNGTFIIRDGKESQVAGTPAKLDAPTMLRLGDQFLELTAQQN</sequence>
<feature type="domain" description="FHA" evidence="3">
    <location>
        <begin position="72"/>
        <end position="126"/>
    </location>
</feature>
<comment type="caution">
    <text evidence="4">The sequence shown here is derived from an EMBL/GenBank/DDBJ whole genome shotgun (WGS) entry which is preliminary data.</text>
</comment>
<keyword evidence="1" id="KW-0597">Phosphoprotein</keyword>
<dbReference type="RefSeq" id="WP_172143964.1">
    <property type="nucleotide sequence ID" value="NZ_JAAIIJ010000003.1"/>
</dbReference>
<keyword evidence="5" id="KW-1185">Reference proteome</keyword>
<dbReference type="SMART" id="SM00240">
    <property type="entry name" value="FHA"/>
    <property type="match status" value="1"/>
</dbReference>
<dbReference type="CDD" id="cd00060">
    <property type="entry name" value="FHA"/>
    <property type="match status" value="1"/>
</dbReference>
<evidence type="ECO:0000256" key="2">
    <source>
        <dbReference type="SAM" id="MobiDB-lite"/>
    </source>
</evidence>
<evidence type="ECO:0000313" key="4">
    <source>
        <dbReference type="EMBL" id="NMN01633.1"/>
    </source>
</evidence>
<proteinExistence type="predicted"/>
<dbReference type="EMBL" id="JAAIIJ010000003">
    <property type="protein sequence ID" value="NMN01633.1"/>
    <property type="molecule type" value="Genomic_DNA"/>
</dbReference>
<evidence type="ECO:0000256" key="1">
    <source>
        <dbReference type="ARBA" id="ARBA00022553"/>
    </source>
</evidence>
<dbReference type="Pfam" id="PF00498">
    <property type="entry name" value="FHA"/>
    <property type="match status" value="1"/>
</dbReference>
<feature type="region of interest" description="Disordered" evidence="2">
    <location>
        <begin position="1"/>
        <end position="26"/>
    </location>
</feature>
<name>A0ABX1SXM2_9BIFI</name>